<reference evidence="4 5" key="1">
    <citation type="submission" date="2024-03" db="EMBL/GenBank/DDBJ databases">
        <title>Human intestinal bacterial collection.</title>
        <authorList>
            <person name="Pauvert C."/>
            <person name="Hitch T.C.A."/>
            <person name="Clavel T."/>
        </authorList>
    </citation>
    <scope>NUCLEOTIDE SEQUENCE [LARGE SCALE GENOMIC DNA]</scope>
    <source>
        <strain evidence="4 5">CLA-SR-H021</strain>
    </source>
</reference>
<dbReference type="PANTHER" id="PTHR24220:SF364">
    <property type="entry name" value="FLUOROQUINOLONES EXPORT ATP-BINDING PROTEIN RV2688C"/>
    <property type="match status" value="1"/>
</dbReference>
<dbReference type="EMBL" id="JBBMFM010000010">
    <property type="protein sequence ID" value="MEQ2424194.1"/>
    <property type="molecule type" value="Genomic_DNA"/>
</dbReference>
<dbReference type="InterPro" id="IPR027417">
    <property type="entry name" value="P-loop_NTPase"/>
</dbReference>
<accession>A0ABV1D1B8</accession>
<evidence type="ECO:0000256" key="2">
    <source>
        <dbReference type="ARBA" id="ARBA00022840"/>
    </source>
</evidence>
<dbReference type="InterPro" id="IPR003593">
    <property type="entry name" value="AAA+_ATPase"/>
</dbReference>
<dbReference type="Proteomes" id="UP001454086">
    <property type="component" value="Unassembled WGS sequence"/>
</dbReference>
<proteinExistence type="predicted"/>
<protein>
    <submittedName>
        <fullName evidence="4">ABC transporter ATP-binding protein</fullName>
    </submittedName>
</protein>
<dbReference type="PANTHER" id="PTHR24220">
    <property type="entry name" value="IMPORT ATP-BINDING PROTEIN"/>
    <property type="match status" value="1"/>
</dbReference>
<dbReference type="Gene3D" id="3.40.50.300">
    <property type="entry name" value="P-loop containing nucleotide triphosphate hydrolases"/>
    <property type="match status" value="1"/>
</dbReference>
<dbReference type="CDD" id="cd03230">
    <property type="entry name" value="ABC_DR_subfamily_A"/>
    <property type="match status" value="1"/>
</dbReference>
<keyword evidence="5" id="KW-1185">Reference proteome</keyword>
<dbReference type="GO" id="GO:0005524">
    <property type="term" value="F:ATP binding"/>
    <property type="evidence" value="ECO:0007669"/>
    <property type="project" value="UniProtKB-KW"/>
</dbReference>
<evidence type="ECO:0000259" key="3">
    <source>
        <dbReference type="PROSITE" id="PS50893"/>
    </source>
</evidence>
<evidence type="ECO:0000256" key="1">
    <source>
        <dbReference type="ARBA" id="ARBA00022741"/>
    </source>
</evidence>
<keyword evidence="2 4" id="KW-0067">ATP-binding</keyword>
<dbReference type="PROSITE" id="PS50893">
    <property type="entry name" value="ABC_TRANSPORTER_2"/>
    <property type="match status" value="1"/>
</dbReference>
<evidence type="ECO:0000313" key="5">
    <source>
        <dbReference type="Proteomes" id="UP001454086"/>
    </source>
</evidence>
<dbReference type="SMART" id="SM00382">
    <property type="entry name" value="AAA"/>
    <property type="match status" value="1"/>
</dbReference>
<evidence type="ECO:0000313" key="4">
    <source>
        <dbReference type="EMBL" id="MEQ2424194.1"/>
    </source>
</evidence>
<gene>
    <name evidence="4" type="ORF">WMQ36_04345</name>
</gene>
<dbReference type="Pfam" id="PF00005">
    <property type="entry name" value="ABC_tran"/>
    <property type="match status" value="1"/>
</dbReference>
<name>A0ABV1D1B8_9FIRM</name>
<dbReference type="RefSeq" id="WP_008719129.1">
    <property type="nucleotide sequence ID" value="NZ_JBBMFM010000010.1"/>
</dbReference>
<organism evidence="4 5">
    <name type="scientific">Enterocloster hominis</name>
    <name type="common">ex Hitch et al. 2024</name>
    <dbReference type="NCBI Taxonomy" id="1917870"/>
    <lineage>
        <taxon>Bacteria</taxon>
        <taxon>Bacillati</taxon>
        <taxon>Bacillota</taxon>
        <taxon>Clostridia</taxon>
        <taxon>Lachnospirales</taxon>
        <taxon>Lachnospiraceae</taxon>
        <taxon>Enterocloster</taxon>
    </lineage>
</organism>
<sequence>MIELKHISKSYNGMPVLQNISMTFRDNGCYCLMSPSGSGKTTLMRILMGLEKPDTGTIGISVADAGRNVDTGDSRDVSHGRTSPSISAVFQEDRLCESFSPLENVTMCAGRSIKASRVRWEMGKLLPEECLDRPVSTLSGGMKRRVAVYRALLTPSDILIMDEPFTGMDEELKHSVIAYIREKRDGRILILSTHQEEDVKLIGGELVRLA</sequence>
<dbReference type="SUPFAM" id="SSF52540">
    <property type="entry name" value="P-loop containing nucleoside triphosphate hydrolases"/>
    <property type="match status" value="1"/>
</dbReference>
<feature type="domain" description="ABC transporter" evidence="3">
    <location>
        <begin position="2"/>
        <end position="209"/>
    </location>
</feature>
<dbReference type="InterPro" id="IPR003439">
    <property type="entry name" value="ABC_transporter-like_ATP-bd"/>
</dbReference>
<comment type="caution">
    <text evidence="4">The sequence shown here is derived from an EMBL/GenBank/DDBJ whole genome shotgun (WGS) entry which is preliminary data.</text>
</comment>
<dbReference type="InterPro" id="IPR015854">
    <property type="entry name" value="ABC_transpr_LolD-like"/>
</dbReference>
<keyword evidence="1" id="KW-0547">Nucleotide-binding</keyword>